<evidence type="ECO:0000256" key="1">
    <source>
        <dbReference type="SAM" id="MobiDB-lite"/>
    </source>
</evidence>
<gene>
    <name evidence="3" type="ORF">A7E78_14075</name>
</gene>
<dbReference type="Pfam" id="PF18753">
    <property type="entry name" value="Nmad2"/>
    <property type="match status" value="1"/>
</dbReference>
<proteinExistence type="predicted"/>
<dbReference type="OrthoDB" id="2080678at2"/>
<dbReference type="EMBL" id="CP015519">
    <property type="protein sequence ID" value="APG28859.1"/>
    <property type="molecule type" value="Genomic_DNA"/>
</dbReference>
<accession>A0A1L3GSF5</accession>
<evidence type="ECO:0000313" key="4">
    <source>
        <dbReference type="Proteomes" id="UP000182517"/>
    </source>
</evidence>
<dbReference type="InterPro" id="IPR041180">
    <property type="entry name" value="Nmad2"/>
</dbReference>
<feature type="domain" description="Nucleotide modification associated" evidence="2">
    <location>
        <begin position="2"/>
        <end position="184"/>
    </location>
</feature>
<protein>
    <recommendedName>
        <fullName evidence="2">Nucleotide modification associated domain-containing protein</fullName>
    </recommendedName>
</protein>
<dbReference type="AlphaFoldDB" id="A0A1L3GSF5"/>
<organism evidence="3 4">
    <name type="scientific">Syntrophotalea acetylenivorans</name>
    <dbReference type="NCBI Taxonomy" id="1842532"/>
    <lineage>
        <taxon>Bacteria</taxon>
        <taxon>Pseudomonadati</taxon>
        <taxon>Thermodesulfobacteriota</taxon>
        <taxon>Desulfuromonadia</taxon>
        <taxon>Desulfuromonadales</taxon>
        <taxon>Syntrophotaleaceae</taxon>
        <taxon>Syntrophotalea</taxon>
    </lineage>
</organism>
<evidence type="ECO:0000313" key="3">
    <source>
        <dbReference type="EMBL" id="APG28859.1"/>
    </source>
</evidence>
<feature type="region of interest" description="Disordered" evidence="1">
    <location>
        <begin position="177"/>
        <end position="201"/>
    </location>
</feature>
<evidence type="ECO:0000259" key="2">
    <source>
        <dbReference type="Pfam" id="PF18753"/>
    </source>
</evidence>
<name>A0A1L3GSF5_9BACT</name>
<dbReference type="Proteomes" id="UP000182517">
    <property type="component" value="Chromosome"/>
</dbReference>
<dbReference type="RefSeq" id="WP_072284883.1">
    <property type="nucleotide sequence ID" value="NZ_CP015519.1"/>
</dbReference>
<dbReference type="KEGG" id="pef:A7E78_14075"/>
<keyword evidence="4" id="KW-1185">Reference proteome</keyword>
<sequence>MEIYSYVLKHDSGFAPNPFHGFLTLATCKPAIRRNARAGDILFGTGSKNTVGNNKLVYAAIVSKVVQITEYDINPKFEVKKPTINGEWYSKHGDNIYSVENAHWIQRRNPHHNRNDIKRDTSGSNVLICYEFWYFGKSAVTIPGHLQHIIKKGPGHKRISENKEIMQVSQWLHSLPKGINGTPEMEPNKLINRPENTSEKI</sequence>
<reference evidence="3 4" key="1">
    <citation type="journal article" date="2017" name="Genome Announc.">
        <title>Complete Genome Sequences of Two Acetylene-Fermenting Pelobacter acetylenicus Strains.</title>
        <authorList>
            <person name="Sutton J.M."/>
            <person name="Baesman S.M."/>
            <person name="Fierst J.L."/>
            <person name="Poret-Peterson A.T."/>
            <person name="Oremland R.S."/>
            <person name="Dunlap D.S."/>
            <person name="Akob D.M."/>
        </authorList>
    </citation>
    <scope>NUCLEOTIDE SEQUENCE [LARGE SCALE GENOMIC DNA]</scope>
    <source>
        <strain evidence="3 4">SFB93</strain>
    </source>
</reference>